<evidence type="ECO:0000256" key="2">
    <source>
        <dbReference type="ARBA" id="ARBA00002322"/>
    </source>
</evidence>
<keyword evidence="11 17" id="KW-0376">Hydrogen peroxide</keyword>
<feature type="domain" description="Plant heme peroxidase family profile" evidence="18">
    <location>
        <begin position="23"/>
        <end position="317"/>
    </location>
</feature>
<evidence type="ECO:0000256" key="6">
    <source>
        <dbReference type="ARBA" id="ARBA00022617"/>
    </source>
</evidence>
<gene>
    <name evidence="19" type="ORF">R1sor_018693</name>
</gene>
<evidence type="ECO:0000256" key="14">
    <source>
        <dbReference type="PIRSR" id="PIRSR600823-3"/>
    </source>
</evidence>
<feature type="binding site" evidence="14">
    <location>
        <position position="70"/>
    </location>
    <ligand>
        <name>Ca(2+)</name>
        <dbReference type="ChEBI" id="CHEBI:29108"/>
        <label>1</label>
    </ligand>
</feature>
<evidence type="ECO:0000256" key="11">
    <source>
        <dbReference type="ARBA" id="ARBA00023324"/>
    </source>
</evidence>
<dbReference type="Pfam" id="PF00141">
    <property type="entry name" value="peroxidase"/>
    <property type="match status" value="1"/>
</dbReference>
<comment type="subcellular location">
    <subcellularLocation>
        <location evidence="17">Secreted</location>
    </subcellularLocation>
</comment>
<feature type="active site" description="Proton acceptor" evidence="12">
    <location>
        <position position="64"/>
    </location>
</feature>
<dbReference type="GO" id="GO:0005576">
    <property type="term" value="C:extracellular region"/>
    <property type="evidence" value="ECO:0007669"/>
    <property type="project" value="UniProtKB-SubCell"/>
</dbReference>
<sequence length="317" mass="33098">MAATSGILFLGVALLLVVSASAQLNETFYAKSCPGGVQAVANAVIAGVKADRRNAAGLLRLHFHDCFVRGCDASVLLKTVPGGPKAERDAAPNLSLQGFSIIDTAKAALEKQCPGVFSCSDILALAAANAVSFIGGPKWKVPLGRRDGSVSLASEAVSKLPGDGFTYQQLISNFAPVGLNENDMVALSGAHTIGLTHCGILTPRLYTSPPDPTLNSTFVTAQKAACPQTQTSKPLDLDFNSGKTFDVTYYKNILSHSAVLRSDSALISTSSGRSKVTTLAKNPKIFFSAFASAMEKMGRANVLTGTKGKIRTLCSKA</sequence>
<accession>A0ABD3IAX2</accession>
<keyword evidence="8 17" id="KW-0560">Oxidoreductase</keyword>
<keyword evidence="5 17" id="KW-0575">Peroxidase</keyword>
<protein>
    <recommendedName>
        <fullName evidence="4 17">Peroxidase</fullName>
        <ecNumber evidence="4 17">1.11.1.7</ecNumber>
    </recommendedName>
</protein>
<comment type="caution">
    <text evidence="19">The sequence shown here is derived from an EMBL/GenBank/DDBJ whole genome shotgun (WGS) entry which is preliminary data.</text>
</comment>
<feature type="binding site" evidence="14">
    <location>
        <position position="238"/>
    </location>
    <ligand>
        <name>Ca(2+)</name>
        <dbReference type="ChEBI" id="CHEBI:29108"/>
        <label>2</label>
    </ligand>
</feature>
<dbReference type="InterPro" id="IPR019794">
    <property type="entry name" value="Peroxidases_AS"/>
</dbReference>
<evidence type="ECO:0000256" key="7">
    <source>
        <dbReference type="ARBA" id="ARBA00022723"/>
    </source>
</evidence>
<dbReference type="FunFam" id="1.10.420.10:FF:000001">
    <property type="entry name" value="Peroxidase"/>
    <property type="match status" value="1"/>
</dbReference>
<dbReference type="FunFam" id="1.10.520.10:FF:000008">
    <property type="entry name" value="Peroxidase"/>
    <property type="match status" value="1"/>
</dbReference>
<feature type="signal peptide" evidence="17">
    <location>
        <begin position="1"/>
        <end position="22"/>
    </location>
</feature>
<evidence type="ECO:0000256" key="10">
    <source>
        <dbReference type="ARBA" id="ARBA00023157"/>
    </source>
</evidence>
<feature type="binding site" evidence="14">
    <location>
        <position position="72"/>
    </location>
    <ligand>
        <name>Ca(2+)</name>
        <dbReference type="ChEBI" id="CHEBI:29108"/>
        <label>1</label>
    </ligand>
</feature>
<feature type="chain" id="PRO_5044532845" description="Peroxidase" evidence="17">
    <location>
        <begin position="23"/>
        <end position="317"/>
    </location>
</feature>
<feature type="disulfide bond" evidence="16">
    <location>
        <begin position="119"/>
        <end position="314"/>
    </location>
</feature>
<feature type="disulfide bond" evidence="16">
    <location>
        <begin position="198"/>
        <end position="226"/>
    </location>
</feature>
<comment type="similarity">
    <text evidence="17">Belongs to the peroxidase family. Classical plant (class III) peroxidase subfamily.</text>
</comment>
<feature type="binding site" evidence="14">
    <location>
        <position position="192"/>
    </location>
    <ligand>
        <name>Ca(2+)</name>
        <dbReference type="ChEBI" id="CHEBI:29108"/>
        <label>2</label>
    </ligand>
</feature>
<organism evidence="19 20">
    <name type="scientific">Riccia sorocarpa</name>
    <dbReference type="NCBI Taxonomy" id="122646"/>
    <lineage>
        <taxon>Eukaryota</taxon>
        <taxon>Viridiplantae</taxon>
        <taxon>Streptophyta</taxon>
        <taxon>Embryophyta</taxon>
        <taxon>Marchantiophyta</taxon>
        <taxon>Marchantiopsida</taxon>
        <taxon>Marchantiidae</taxon>
        <taxon>Marchantiales</taxon>
        <taxon>Ricciaceae</taxon>
        <taxon>Riccia</taxon>
    </lineage>
</organism>
<dbReference type="PROSITE" id="PS00435">
    <property type="entry name" value="PEROXIDASE_1"/>
    <property type="match status" value="1"/>
</dbReference>
<dbReference type="PROSITE" id="PS00436">
    <property type="entry name" value="PEROXIDASE_2"/>
    <property type="match status" value="1"/>
</dbReference>
<keyword evidence="9 14" id="KW-0408">Iron</keyword>
<feature type="binding site" evidence="13">
    <location>
        <position position="161"/>
    </location>
    <ligand>
        <name>substrate</name>
    </ligand>
</feature>
<evidence type="ECO:0000313" key="20">
    <source>
        <dbReference type="Proteomes" id="UP001633002"/>
    </source>
</evidence>
<dbReference type="GO" id="GO:0046872">
    <property type="term" value="F:metal ion binding"/>
    <property type="evidence" value="ECO:0007669"/>
    <property type="project" value="UniProtKB-UniRule"/>
</dbReference>
<dbReference type="PROSITE" id="PS50873">
    <property type="entry name" value="PEROXIDASE_4"/>
    <property type="match status" value="1"/>
</dbReference>
<dbReference type="Gene3D" id="1.10.420.10">
    <property type="entry name" value="Peroxidase, domain 2"/>
    <property type="match status" value="1"/>
</dbReference>
<feature type="binding site" evidence="14">
    <location>
        <position position="246"/>
    </location>
    <ligand>
        <name>Ca(2+)</name>
        <dbReference type="ChEBI" id="CHEBI:29108"/>
        <label>2</label>
    </ligand>
</feature>
<keyword evidence="14 17" id="KW-0106">Calcium</keyword>
<proteinExistence type="inferred from homology"/>
<keyword evidence="7 14" id="KW-0479">Metal-binding</keyword>
<dbReference type="InterPro" id="IPR033905">
    <property type="entry name" value="Secretory_peroxidase"/>
</dbReference>
<dbReference type="GO" id="GO:0020037">
    <property type="term" value="F:heme binding"/>
    <property type="evidence" value="ECO:0007669"/>
    <property type="project" value="UniProtKB-UniRule"/>
</dbReference>
<comment type="cofactor">
    <cofactor evidence="14 17">
        <name>Ca(2+)</name>
        <dbReference type="ChEBI" id="CHEBI:29108"/>
    </cofactor>
    <text evidence="14 17">Binds 2 calcium ions per subunit.</text>
</comment>
<keyword evidence="20" id="KW-1185">Reference proteome</keyword>
<evidence type="ECO:0000256" key="5">
    <source>
        <dbReference type="ARBA" id="ARBA00022559"/>
    </source>
</evidence>
<feature type="disulfide bond" evidence="16">
    <location>
        <begin position="33"/>
        <end position="113"/>
    </location>
</feature>
<dbReference type="InterPro" id="IPR010255">
    <property type="entry name" value="Haem_peroxidase_sf"/>
</dbReference>
<keyword evidence="10 16" id="KW-1015">Disulfide bond</keyword>
<feature type="binding site" evidence="14">
    <location>
        <position position="74"/>
    </location>
    <ligand>
        <name>Ca(2+)</name>
        <dbReference type="ChEBI" id="CHEBI:29108"/>
        <label>1</label>
    </ligand>
</feature>
<dbReference type="Proteomes" id="UP001633002">
    <property type="component" value="Unassembled WGS sequence"/>
</dbReference>
<dbReference type="InterPro" id="IPR000823">
    <property type="entry name" value="Peroxidase_pln"/>
</dbReference>
<dbReference type="AlphaFoldDB" id="A0ABD3IAX2"/>
<dbReference type="InterPro" id="IPR019793">
    <property type="entry name" value="Peroxidases_heam-ligand_BS"/>
</dbReference>
<evidence type="ECO:0000256" key="15">
    <source>
        <dbReference type="PIRSR" id="PIRSR600823-4"/>
    </source>
</evidence>
<dbReference type="PANTHER" id="PTHR31517:SF48">
    <property type="entry name" value="PEROXIDASE 16-RELATED"/>
    <property type="match status" value="1"/>
</dbReference>
<comment type="cofactor">
    <cofactor evidence="14 17">
        <name>heme b</name>
        <dbReference type="ChEBI" id="CHEBI:60344"/>
    </cofactor>
    <text evidence="14 17">Binds 1 heme b (iron(II)-protoporphyrin IX) group per subunit.</text>
</comment>
<dbReference type="PRINTS" id="PR00461">
    <property type="entry name" value="PLPEROXIDASE"/>
</dbReference>
<feature type="binding site" evidence="14">
    <location>
        <position position="65"/>
    </location>
    <ligand>
        <name>Ca(2+)</name>
        <dbReference type="ChEBI" id="CHEBI:29108"/>
        <label>1</label>
    </ligand>
</feature>
<evidence type="ECO:0000256" key="3">
    <source>
        <dbReference type="ARBA" id="ARBA00006873"/>
    </source>
</evidence>
<evidence type="ECO:0000256" key="17">
    <source>
        <dbReference type="RuleBase" id="RU362060"/>
    </source>
</evidence>
<dbReference type="PRINTS" id="PR00458">
    <property type="entry name" value="PEROXIDASE"/>
</dbReference>
<dbReference type="EMBL" id="JBJQOH010000001">
    <property type="protein sequence ID" value="KAL3700671.1"/>
    <property type="molecule type" value="Genomic_DNA"/>
</dbReference>
<name>A0ABD3IAX2_9MARC</name>
<feature type="binding site" evidence="14">
    <location>
        <position position="68"/>
    </location>
    <ligand>
        <name>Ca(2+)</name>
        <dbReference type="ChEBI" id="CHEBI:29108"/>
        <label>1</label>
    </ligand>
</feature>
<dbReference type="GO" id="GO:0042744">
    <property type="term" value="P:hydrogen peroxide catabolic process"/>
    <property type="evidence" value="ECO:0007669"/>
    <property type="project" value="UniProtKB-KW"/>
</dbReference>
<feature type="binding site" description="axial binding residue" evidence="14">
    <location>
        <position position="191"/>
    </location>
    <ligand>
        <name>heme b</name>
        <dbReference type="ChEBI" id="CHEBI:60344"/>
    </ligand>
    <ligandPart>
        <name>Fe</name>
        <dbReference type="ChEBI" id="CHEBI:18248"/>
    </ligandPart>
</feature>
<reference evidence="19 20" key="1">
    <citation type="submission" date="2024-09" db="EMBL/GenBank/DDBJ databases">
        <title>Chromosome-scale assembly of Riccia sorocarpa.</title>
        <authorList>
            <person name="Paukszto L."/>
        </authorList>
    </citation>
    <scope>NUCLEOTIDE SEQUENCE [LARGE SCALE GENOMIC DNA]</scope>
    <source>
        <strain evidence="19">LP-2024</strain>
        <tissue evidence="19">Aerial parts of the thallus</tissue>
    </source>
</reference>
<comment type="function">
    <text evidence="2">Removal of H(2)O(2), oxidation of toxic reductants, biosynthesis and degradation of lignin, suberization, auxin catabolism, response to environmental stresses such as wounding, pathogen attack and oxidative stress. These functions might be dependent on each isozyme/isoform in each plant tissue.</text>
</comment>
<dbReference type="GO" id="GO:0006979">
    <property type="term" value="P:response to oxidative stress"/>
    <property type="evidence" value="ECO:0007669"/>
    <property type="project" value="UniProtKB-UniRule"/>
</dbReference>
<dbReference type="EC" id="1.11.1.7" evidence="4 17"/>
<evidence type="ECO:0000256" key="13">
    <source>
        <dbReference type="PIRSR" id="PIRSR600823-2"/>
    </source>
</evidence>
<evidence type="ECO:0000256" key="12">
    <source>
        <dbReference type="PIRSR" id="PIRSR600823-1"/>
    </source>
</evidence>
<dbReference type="SUPFAM" id="SSF48113">
    <property type="entry name" value="Heme-dependent peroxidases"/>
    <property type="match status" value="1"/>
</dbReference>
<keyword evidence="17" id="KW-0964">Secreted</keyword>
<evidence type="ECO:0000259" key="18">
    <source>
        <dbReference type="PROSITE" id="PS50873"/>
    </source>
</evidence>
<dbReference type="InterPro" id="IPR002016">
    <property type="entry name" value="Haem_peroxidase"/>
</dbReference>
<evidence type="ECO:0000256" key="4">
    <source>
        <dbReference type="ARBA" id="ARBA00012313"/>
    </source>
</evidence>
<evidence type="ECO:0000256" key="16">
    <source>
        <dbReference type="PIRSR" id="PIRSR600823-5"/>
    </source>
</evidence>
<feature type="site" description="Transition state stabilizer" evidence="15">
    <location>
        <position position="60"/>
    </location>
</feature>
<dbReference type="GO" id="GO:0140825">
    <property type="term" value="F:lactoperoxidase activity"/>
    <property type="evidence" value="ECO:0007669"/>
    <property type="project" value="UniProtKB-EC"/>
</dbReference>
<dbReference type="CDD" id="cd00693">
    <property type="entry name" value="secretory_peroxidase"/>
    <property type="match status" value="1"/>
</dbReference>
<keyword evidence="6 17" id="KW-0349">Heme</keyword>
<dbReference type="Gene3D" id="1.10.520.10">
    <property type="match status" value="1"/>
</dbReference>
<comment type="catalytic activity">
    <reaction evidence="1 17">
        <text>2 a phenolic donor + H2O2 = 2 a phenolic radical donor + 2 H2O</text>
        <dbReference type="Rhea" id="RHEA:56136"/>
        <dbReference type="ChEBI" id="CHEBI:15377"/>
        <dbReference type="ChEBI" id="CHEBI:16240"/>
        <dbReference type="ChEBI" id="CHEBI:139520"/>
        <dbReference type="ChEBI" id="CHEBI:139521"/>
        <dbReference type="EC" id="1.11.1.7"/>
    </reaction>
</comment>
<evidence type="ECO:0000256" key="9">
    <source>
        <dbReference type="ARBA" id="ARBA00023004"/>
    </source>
</evidence>
<comment type="similarity">
    <text evidence="3">Belongs to the peroxidase family. Ascorbate peroxidase subfamily.</text>
</comment>
<feature type="disulfide bond" evidence="16">
    <location>
        <begin position="66"/>
        <end position="71"/>
    </location>
</feature>
<keyword evidence="17" id="KW-0732">Signal</keyword>
<evidence type="ECO:0000256" key="1">
    <source>
        <dbReference type="ARBA" id="ARBA00000189"/>
    </source>
</evidence>
<evidence type="ECO:0000256" key="8">
    <source>
        <dbReference type="ARBA" id="ARBA00023002"/>
    </source>
</evidence>
<evidence type="ECO:0000313" key="19">
    <source>
        <dbReference type="EMBL" id="KAL3700671.1"/>
    </source>
</evidence>
<dbReference type="PANTHER" id="PTHR31517">
    <property type="match status" value="1"/>
</dbReference>
<feature type="binding site" evidence="14">
    <location>
        <position position="87"/>
    </location>
    <ligand>
        <name>Ca(2+)</name>
        <dbReference type="ChEBI" id="CHEBI:29108"/>
        <label>1</label>
    </ligand>
</feature>